<organism evidence="1 2">
    <name type="scientific">Phocaeicola salanitronis (strain DSM 18170 / JCM 13657 / CCUG 60908 / BL78)</name>
    <name type="common">Bacteroides salanitronis</name>
    <dbReference type="NCBI Taxonomy" id="667015"/>
    <lineage>
        <taxon>Bacteria</taxon>
        <taxon>Pseudomonadati</taxon>
        <taxon>Bacteroidota</taxon>
        <taxon>Bacteroidia</taxon>
        <taxon>Bacteroidales</taxon>
        <taxon>Bacteroidaceae</taxon>
        <taxon>Phocaeicola</taxon>
    </lineage>
</organism>
<evidence type="ECO:0000313" key="2">
    <source>
        <dbReference type="Proteomes" id="UP000007486"/>
    </source>
</evidence>
<dbReference type="STRING" id="667015.Bacsa_3091"/>
<accession>F0R358</accession>
<dbReference type="HOGENOM" id="CLU_074097_0_0_10"/>
<dbReference type="OrthoDB" id="1049190at2"/>
<dbReference type="KEGG" id="bsa:Bacsa_3091"/>
<gene>
    <name evidence="1" type="ordered locus">Bacsa_3091</name>
</gene>
<reference evidence="1 2" key="1">
    <citation type="journal article" date="2011" name="Stand. Genomic Sci.">
        <title>Complete genome sequence of Bacteroides salanitronis type strain (BL78).</title>
        <authorList>
            <person name="Gronow S."/>
            <person name="Held B."/>
            <person name="Lucas S."/>
            <person name="Lapidus A."/>
            <person name="Del Rio T.G."/>
            <person name="Nolan M."/>
            <person name="Tice H."/>
            <person name="Deshpande S."/>
            <person name="Cheng J.F."/>
            <person name="Pitluck S."/>
            <person name="Liolios K."/>
            <person name="Pagani I."/>
            <person name="Ivanova N."/>
            <person name="Mavromatis K."/>
            <person name="Pati A."/>
            <person name="Tapia R."/>
            <person name="Han C."/>
            <person name="Goodwin L."/>
            <person name="Chen A."/>
            <person name="Palaniappan K."/>
            <person name="Land M."/>
            <person name="Hauser L."/>
            <person name="Chang Y.J."/>
            <person name="Jeffries C.D."/>
            <person name="Brambilla E.M."/>
            <person name="Rohde M."/>
            <person name="Goker M."/>
            <person name="Detter J.C."/>
            <person name="Woyke T."/>
            <person name="Bristow J."/>
            <person name="Markowitz V."/>
            <person name="Hugenholtz P."/>
            <person name="Kyrpides N.C."/>
            <person name="Klenk H.P."/>
            <person name="Eisen J.A."/>
        </authorList>
    </citation>
    <scope>NUCLEOTIDE SEQUENCE [LARGE SCALE GENOMIC DNA]</scope>
    <source>
        <strain evidence="1 2">DSM 18170</strain>
    </source>
</reference>
<dbReference type="AlphaFoldDB" id="F0R358"/>
<dbReference type="eggNOG" id="ENOG502ZA7B">
    <property type="taxonomic scope" value="Bacteria"/>
</dbReference>
<dbReference type="Proteomes" id="UP000007486">
    <property type="component" value="Chromosome"/>
</dbReference>
<proteinExistence type="predicted"/>
<protein>
    <submittedName>
        <fullName evidence="1">Uncharacterized protein</fullName>
    </submittedName>
</protein>
<name>F0R358_PHOSB</name>
<dbReference type="RefSeq" id="WP_013618991.1">
    <property type="nucleotide sequence ID" value="NC_015164.1"/>
</dbReference>
<keyword evidence="2" id="KW-1185">Reference proteome</keyword>
<dbReference type="EMBL" id="CP002530">
    <property type="protein sequence ID" value="ADY37619.1"/>
    <property type="molecule type" value="Genomic_DNA"/>
</dbReference>
<sequence length="321" mass="37054">MMKRIVSTFCLLALFSLVVYPKTSRIAINVYISENTSLSKESRDYLSDKVSRLLSDNDVLGKNYSDRFYITAKVHIADKHIINGMPQRISQELEITYKIGDAVDNIVYSTYSETYTGIGTNETKSQINAFSQIKSNDAYSKFIQEAKDRIVQFYSERCGSIIQEAEINAQNKEYDKAIYQLSLVPYGVDCYNDVLAQLKRIYFEKTEYENLSLLSQAQQAWNSNPTKDGAKKAVGYLREIKPSPSTQKQVQELLDSMNRKLQTDEEREWEFMLKQYEHEQELKLQEEQNSADLLNTCIQLGYDFLSSNFQPINLIGNLLSW</sequence>
<evidence type="ECO:0000313" key="1">
    <source>
        <dbReference type="EMBL" id="ADY37619.1"/>
    </source>
</evidence>